<dbReference type="EMBL" id="CM009291">
    <property type="protein sequence ID" value="PNT49220.1"/>
    <property type="molecule type" value="Genomic_DNA"/>
</dbReference>
<reference evidence="1 2" key="1">
    <citation type="journal article" date="2006" name="Science">
        <title>The genome of black cottonwood, Populus trichocarpa (Torr. &amp; Gray).</title>
        <authorList>
            <person name="Tuskan G.A."/>
            <person name="Difazio S."/>
            <person name="Jansson S."/>
            <person name="Bohlmann J."/>
            <person name="Grigoriev I."/>
            <person name="Hellsten U."/>
            <person name="Putnam N."/>
            <person name="Ralph S."/>
            <person name="Rombauts S."/>
            <person name="Salamov A."/>
            <person name="Schein J."/>
            <person name="Sterck L."/>
            <person name="Aerts A."/>
            <person name="Bhalerao R.R."/>
            <person name="Bhalerao R.P."/>
            <person name="Blaudez D."/>
            <person name="Boerjan W."/>
            <person name="Brun A."/>
            <person name="Brunner A."/>
            <person name="Busov V."/>
            <person name="Campbell M."/>
            <person name="Carlson J."/>
            <person name="Chalot M."/>
            <person name="Chapman J."/>
            <person name="Chen G.L."/>
            <person name="Cooper D."/>
            <person name="Coutinho P.M."/>
            <person name="Couturier J."/>
            <person name="Covert S."/>
            <person name="Cronk Q."/>
            <person name="Cunningham R."/>
            <person name="Davis J."/>
            <person name="Degroeve S."/>
            <person name="Dejardin A."/>
            <person name="Depamphilis C."/>
            <person name="Detter J."/>
            <person name="Dirks B."/>
            <person name="Dubchak I."/>
            <person name="Duplessis S."/>
            <person name="Ehlting J."/>
            <person name="Ellis B."/>
            <person name="Gendler K."/>
            <person name="Goodstein D."/>
            <person name="Gribskov M."/>
            <person name="Grimwood J."/>
            <person name="Groover A."/>
            <person name="Gunter L."/>
            <person name="Hamberger B."/>
            <person name="Heinze B."/>
            <person name="Helariutta Y."/>
            <person name="Henrissat B."/>
            <person name="Holligan D."/>
            <person name="Holt R."/>
            <person name="Huang W."/>
            <person name="Islam-Faridi N."/>
            <person name="Jones S."/>
            <person name="Jones-Rhoades M."/>
            <person name="Jorgensen R."/>
            <person name="Joshi C."/>
            <person name="Kangasjarvi J."/>
            <person name="Karlsson J."/>
            <person name="Kelleher C."/>
            <person name="Kirkpatrick R."/>
            <person name="Kirst M."/>
            <person name="Kohler A."/>
            <person name="Kalluri U."/>
            <person name="Larimer F."/>
            <person name="Leebens-Mack J."/>
            <person name="Leple J.C."/>
            <person name="Locascio P."/>
            <person name="Lou Y."/>
            <person name="Lucas S."/>
            <person name="Martin F."/>
            <person name="Montanini B."/>
            <person name="Napoli C."/>
            <person name="Nelson D.R."/>
            <person name="Nelson C."/>
            <person name="Nieminen K."/>
            <person name="Nilsson O."/>
            <person name="Pereda V."/>
            <person name="Peter G."/>
            <person name="Philippe R."/>
            <person name="Pilate G."/>
            <person name="Poliakov A."/>
            <person name="Razumovskaya J."/>
            <person name="Richardson P."/>
            <person name="Rinaldi C."/>
            <person name="Ritland K."/>
            <person name="Rouze P."/>
            <person name="Ryaboy D."/>
            <person name="Schmutz J."/>
            <person name="Schrader J."/>
            <person name="Segerman B."/>
            <person name="Shin H."/>
            <person name="Siddiqui A."/>
            <person name="Sterky F."/>
            <person name="Terry A."/>
            <person name="Tsai C.J."/>
            <person name="Uberbacher E."/>
            <person name="Unneberg P."/>
            <person name="Vahala J."/>
            <person name="Wall K."/>
            <person name="Wessler S."/>
            <person name="Yang G."/>
            <person name="Yin T."/>
            <person name="Douglas C."/>
            <person name="Marra M."/>
            <person name="Sandberg G."/>
            <person name="Van de Peer Y."/>
            <person name="Rokhsar D."/>
        </authorList>
    </citation>
    <scope>NUCLEOTIDE SEQUENCE [LARGE SCALE GENOMIC DNA]</scope>
    <source>
        <strain evidence="2">cv. Nisqually</strain>
    </source>
</reference>
<accession>A0A2K2BHI6</accession>
<organism evidence="1 2">
    <name type="scientific">Populus trichocarpa</name>
    <name type="common">Western balsam poplar</name>
    <name type="synonym">Populus balsamifera subsp. trichocarpa</name>
    <dbReference type="NCBI Taxonomy" id="3694"/>
    <lineage>
        <taxon>Eukaryota</taxon>
        <taxon>Viridiplantae</taxon>
        <taxon>Streptophyta</taxon>
        <taxon>Embryophyta</taxon>
        <taxon>Tracheophyta</taxon>
        <taxon>Spermatophyta</taxon>
        <taxon>Magnoliopsida</taxon>
        <taxon>eudicotyledons</taxon>
        <taxon>Gunneridae</taxon>
        <taxon>Pentapetalae</taxon>
        <taxon>rosids</taxon>
        <taxon>fabids</taxon>
        <taxon>Malpighiales</taxon>
        <taxon>Salicaceae</taxon>
        <taxon>Saliceae</taxon>
        <taxon>Populus</taxon>
    </lineage>
</organism>
<name>A0A2K2BHI6_POPTR</name>
<proteinExistence type="predicted"/>
<evidence type="ECO:0000313" key="1">
    <source>
        <dbReference type="EMBL" id="PNT49220.1"/>
    </source>
</evidence>
<protein>
    <submittedName>
        <fullName evidence="1">Uncharacterized protein</fullName>
    </submittedName>
</protein>
<dbReference type="InParanoid" id="A0A2K2BHI6"/>
<dbReference type="AlphaFoldDB" id="A0A2K2BHI6"/>
<keyword evidence="2" id="KW-1185">Reference proteome</keyword>
<gene>
    <name evidence="1" type="ORF">POPTR_002G116700</name>
</gene>
<evidence type="ECO:0000313" key="2">
    <source>
        <dbReference type="Proteomes" id="UP000006729"/>
    </source>
</evidence>
<dbReference type="STRING" id="3694.A0A2K2BHI6"/>
<sequence length="82" mass="9316">MVTFASGNALRVPFVDPLLVKIEKRTSKSKSLLLPNAKIFGERKLVMTPNAALLIQHMKSLYSLRTLDSRKGFILDEPIFYH</sequence>
<dbReference type="Proteomes" id="UP000006729">
    <property type="component" value="Chromosome 2"/>
</dbReference>